<dbReference type="EMBL" id="AVOT02031769">
    <property type="protein sequence ID" value="MBW0525379.1"/>
    <property type="molecule type" value="Genomic_DNA"/>
</dbReference>
<feature type="region of interest" description="Disordered" evidence="1">
    <location>
        <begin position="71"/>
        <end position="105"/>
    </location>
</feature>
<reference evidence="2" key="1">
    <citation type="submission" date="2021-03" db="EMBL/GenBank/DDBJ databases">
        <title>Draft genome sequence of rust myrtle Austropuccinia psidii MF-1, a brazilian biotype.</title>
        <authorList>
            <person name="Quecine M.C."/>
            <person name="Pachon D.M.R."/>
            <person name="Bonatelli M.L."/>
            <person name="Correr F.H."/>
            <person name="Franceschini L.M."/>
            <person name="Leite T.F."/>
            <person name="Margarido G.R.A."/>
            <person name="Almeida C.A."/>
            <person name="Ferrarezi J.A."/>
            <person name="Labate C.A."/>
        </authorList>
    </citation>
    <scope>NUCLEOTIDE SEQUENCE</scope>
    <source>
        <strain evidence="2">MF-1</strain>
    </source>
</reference>
<comment type="caution">
    <text evidence="2">The sequence shown here is derived from an EMBL/GenBank/DDBJ whole genome shotgun (WGS) entry which is preliminary data.</text>
</comment>
<sequence length="139" mass="15416">MILLPSDFLPAKPIKQGRCYLLVGHRRRAESVESSDRATAHPKNAPNDYLLLPTFPSWVTGAWLRASSSQQWMSKPMRKRQPSRFLELPPRPTPRDISAGAGGAKNKTSCSHCLRGVGHAMTMPVCLCCFIPLNNATFI</sequence>
<dbReference type="AlphaFoldDB" id="A0A9Q3EQT5"/>
<evidence type="ECO:0000313" key="3">
    <source>
        <dbReference type="Proteomes" id="UP000765509"/>
    </source>
</evidence>
<dbReference type="Proteomes" id="UP000765509">
    <property type="component" value="Unassembled WGS sequence"/>
</dbReference>
<accession>A0A9Q3EQT5</accession>
<keyword evidence="3" id="KW-1185">Reference proteome</keyword>
<evidence type="ECO:0000313" key="2">
    <source>
        <dbReference type="EMBL" id="MBW0525379.1"/>
    </source>
</evidence>
<proteinExistence type="predicted"/>
<organism evidence="2 3">
    <name type="scientific">Austropuccinia psidii MF-1</name>
    <dbReference type="NCBI Taxonomy" id="1389203"/>
    <lineage>
        <taxon>Eukaryota</taxon>
        <taxon>Fungi</taxon>
        <taxon>Dikarya</taxon>
        <taxon>Basidiomycota</taxon>
        <taxon>Pucciniomycotina</taxon>
        <taxon>Pucciniomycetes</taxon>
        <taxon>Pucciniales</taxon>
        <taxon>Sphaerophragmiaceae</taxon>
        <taxon>Austropuccinia</taxon>
    </lineage>
</organism>
<protein>
    <submittedName>
        <fullName evidence="2">Uncharacterized protein</fullName>
    </submittedName>
</protein>
<evidence type="ECO:0000256" key="1">
    <source>
        <dbReference type="SAM" id="MobiDB-lite"/>
    </source>
</evidence>
<gene>
    <name evidence="2" type="ORF">O181_065094</name>
</gene>
<name>A0A9Q3EQT5_9BASI</name>